<feature type="compositionally biased region" description="Basic and acidic residues" evidence="1">
    <location>
        <begin position="503"/>
        <end position="541"/>
    </location>
</feature>
<dbReference type="Pfam" id="PF11926">
    <property type="entry name" value="DUF3444"/>
    <property type="match status" value="1"/>
</dbReference>
<organism evidence="3">
    <name type="scientific">Sesamum latifolium</name>
    <dbReference type="NCBI Taxonomy" id="2727402"/>
    <lineage>
        <taxon>Eukaryota</taxon>
        <taxon>Viridiplantae</taxon>
        <taxon>Streptophyta</taxon>
        <taxon>Embryophyta</taxon>
        <taxon>Tracheophyta</taxon>
        <taxon>Spermatophyta</taxon>
        <taxon>Magnoliopsida</taxon>
        <taxon>eudicotyledons</taxon>
        <taxon>Gunneridae</taxon>
        <taxon>Pentapetalae</taxon>
        <taxon>asterids</taxon>
        <taxon>lamiids</taxon>
        <taxon>Lamiales</taxon>
        <taxon>Pedaliaceae</taxon>
        <taxon>Sesamum</taxon>
    </lineage>
</organism>
<dbReference type="AlphaFoldDB" id="A0AAW2XE30"/>
<dbReference type="InterPro" id="IPR056988">
    <property type="entry name" value="Zn_ribbon_pln"/>
</dbReference>
<dbReference type="PANTHER" id="PTHR44137:SF32">
    <property type="entry name" value="DNAJ HEAT SHOCK AMINO-TERMINAL DOMAIN PROTEIN"/>
    <property type="match status" value="1"/>
</dbReference>
<feature type="compositionally biased region" description="Basic and acidic residues" evidence="1">
    <location>
        <begin position="479"/>
        <end position="495"/>
    </location>
</feature>
<feature type="domain" description="J" evidence="2">
    <location>
        <begin position="66"/>
        <end position="130"/>
    </location>
</feature>
<reference evidence="3" key="1">
    <citation type="submission" date="2020-06" db="EMBL/GenBank/DDBJ databases">
        <authorList>
            <person name="Li T."/>
            <person name="Hu X."/>
            <person name="Zhang T."/>
            <person name="Song X."/>
            <person name="Zhang H."/>
            <person name="Dai N."/>
            <person name="Sheng W."/>
            <person name="Hou X."/>
            <person name="Wei L."/>
        </authorList>
    </citation>
    <scope>NUCLEOTIDE SEQUENCE</scope>
    <source>
        <strain evidence="3">KEN1</strain>
        <tissue evidence="3">Leaf</tissue>
    </source>
</reference>
<dbReference type="InterPro" id="IPR036869">
    <property type="entry name" value="J_dom_sf"/>
</dbReference>
<evidence type="ECO:0000313" key="3">
    <source>
        <dbReference type="EMBL" id="KAL0452427.1"/>
    </source>
</evidence>
<feature type="compositionally biased region" description="Pro residues" evidence="1">
    <location>
        <begin position="211"/>
        <end position="221"/>
    </location>
</feature>
<dbReference type="Gene3D" id="1.10.287.110">
    <property type="entry name" value="DnaJ domain"/>
    <property type="match status" value="1"/>
</dbReference>
<dbReference type="InterPro" id="IPR001623">
    <property type="entry name" value="DnaJ_domain"/>
</dbReference>
<dbReference type="Pfam" id="PF23551">
    <property type="entry name" value="Zn_ribbon_20"/>
    <property type="match status" value="1"/>
</dbReference>
<feature type="compositionally biased region" description="Polar residues" evidence="1">
    <location>
        <begin position="134"/>
        <end position="159"/>
    </location>
</feature>
<comment type="caution">
    <text evidence="3">The sequence shown here is derived from an EMBL/GenBank/DDBJ whole genome shotgun (WGS) entry which is preliminary data.</text>
</comment>
<dbReference type="Pfam" id="PF00226">
    <property type="entry name" value="DnaJ"/>
    <property type="match status" value="1"/>
</dbReference>
<feature type="compositionally biased region" description="Low complexity" evidence="1">
    <location>
        <begin position="201"/>
        <end position="210"/>
    </location>
</feature>
<protein>
    <submittedName>
        <fullName evidence="3">Chaperone protein DnaJ</fullName>
    </submittedName>
</protein>
<dbReference type="PROSITE" id="PS50076">
    <property type="entry name" value="DNAJ_2"/>
    <property type="match status" value="1"/>
</dbReference>
<dbReference type="SUPFAM" id="SSF46565">
    <property type="entry name" value="Chaperone J-domain"/>
    <property type="match status" value="1"/>
</dbReference>
<feature type="region of interest" description="Disordered" evidence="1">
    <location>
        <begin position="300"/>
        <end position="340"/>
    </location>
</feature>
<sequence length="824" mass="91256">MECNRDEANRAKSIAESKLEQKDYAGAKKFALKAQTLYPGLDGIAQMLTTLDVYISAECKISGEVDWYGVLGVNPSADDETLKKQYRKLALMLHPDKNKSIGADGAFKLISEGWSLLSDKEKRLAYNQRRGCKGSQQNVPTYTGGQNVPTYTGGQNVPTYTGGPSAPPPNENQFFTFATRSPPAPKSKNRSGKVPRMPTRTPTQTYGPSSTPTPTPPHPPSYQRPNTFWTLCHRCKMQYEYLKVYLNHTLLCPNCHQPFMATQTAPPGHIKKSGKQVPWKRQHGLNDLLPNDYLPRPNFYAPGRKAAAAPKSEAGQAGPSSHRHANYQQSPLSGTANTVNTDPSVAAKAANLAQQAQDKLKRTHTESYASAGWEEIFKKRKLEDDSRLFGMNSNMAPGNSGFATSSASGSRMYGFPGSGFGTASASGSRMYGFSGTYPQPNSTREMTPIEVRKFLVEKAQKEIVKMLSKPMMETTAKAAGKEKSKAKESNKERYRNNSTVQGHRADGSSELSARKIAEQAEKRQAGRSADDPNAEQAEKHQASRSADNTSEEVVTAVTMSVPDPDFHDFDQDRTEDSFADNEVWAAYDDDDGMPRFYALISKVISRDPFKLRVSWLNSKNSEFSTADWVGSGFYKTSGEFRVGRYETCKAVNAFSQRVNWSKGPRGSFLILPQKDDVWALYRNWSSDWNEHTPDEVVHKYDMVMVLADYSEEQGVSVAPLEKVVGFKTVFRPNLDSDAIKKIPKEEMFRFSHLVPHHLLTSQEAPNAPNGCVELDPAATPLELLQMITEKNEIPVGADADGTQTVPVTNLNKIADETIEPQAEY</sequence>
<accession>A0AAW2XE30</accession>
<dbReference type="SMART" id="SM00271">
    <property type="entry name" value="DnaJ"/>
    <property type="match status" value="1"/>
</dbReference>
<feature type="compositionally biased region" description="Polar residues" evidence="1">
    <location>
        <begin position="543"/>
        <end position="552"/>
    </location>
</feature>
<dbReference type="EMBL" id="JACGWN010000004">
    <property type="protein sequence ID" value="KAL0452427.1"/>
    <property type="molecule type" value="Genomic_DNA"/>
</dbReference>
<dbReference type="CDD" id="cd06257">
    <property type="entry name" value="DnaJ"/>
    <property type="match status" value="1"/>
</dbReference>
<dbReference type="InterPro" id="IPR024593">
    <property type="entry name" value="DUF3444"/>
</dbReference>
<dbReference type="PRINTS" id="PR00625">
    <property type="entry name" value="JDOMAIN"/>
</dbReference>
<reference evidence="3" key="2">
    <citation type="journal article" date="2024" name="Plant">
        <title>Genomic evolution and insights into agronomic trait innovations of Sesamum species.</title>
        <authorList>
            <person name="Miao H."/>
            <person name="Wang L."/>
            <person name="Qu L."/>
            <person name="Liu H."/>
            <person name="Sun Y."/>
            <person name="Le M."/>
            <person name="Wang Q."/>
            <person name="Wei S."/>
            <person name="Zheng Y."/>
            <person name="Lin W."/>
            <person name="Duan Y."/>
            <person name="Cao H."/>
            <person name="Xiong S."/>
            <person name="Wang X."/>
            <person name="Wei L."/>
            <person name="Li C."/>
            <person name="Ma Q."/>
            <person name="Ju M."/>
            <person name="Zhao R."/>
            <person name="Li G."/>
            <person name="Mu C."/>
            <person name="Tian Q."/>
            <person name="Mei H."/>
            <person name="Zhang T."/>
            <person name="Gao T."/>
            <person name="Zhang H."/>
        </authorList>
    </citation>
    <scope>NUCLEOTIDE SEQUENCE</scope>
    <source>
        <strain evidence="3">KEN1</strain>
    </source>
</reference>
<dbReference type="InterPro" id="IPR018253">
    <property type="entry name" value="DnaJ_domain_CS"/>
</dbReference>
<evidence type="ECO:0000256" key="1">
    <source>
        <dbReference type="SAM" id="MobiDB-lite"/>
    </source>
</evidence>
<name>A0AAW2XE30_9LAMI</name>
<dbReference type="PROSITE" id="PS00636">
    <property type="entry name" value="DNAJ_1"/>
    <property type="match status" value="1"/>
</dbReference>
<feature type="compositionally biased region" description="Polar residues" evidence="1">
    <location>
        <begin position="326"/>
        <end position="340"/>
    </location>
</feature>
<evidence type="ECO:0000259" key="2">
    <source>
        <dbReference type="PROSITE" id="PS50076"/>
    </source>
</evidence>
<gene>
    <name evidence="3" type="ORF">Slati_1220800</name>
</gene>
<proteinExistence type="predicted"/>
<feature type="region of interest" description="Disordered" evidence="1">
    <location>
        <begin position="130"/>
        <end position="221"/>
    </location>
</feature>
<feature type="region of interest" description="Disordered" evidence="1">
    <location>
        <begin position="473"/>
        <end position="553"/>
    </location>
</feature>
<dbReference type="PANTHER" id="PTHR44137">
    <property type="entry name" value="BNAC03G44070D PROTEIN"/>
    <property type="match status" value="1"/>
</dbReference>